<dbReference type="OrthoDB" id="4738875at2759"/>
<dbReference type="SUPFAM" id="SSF55729">
    <property type="entry name" value="Acyl-CoA N-acyltransferases (Nat)"/>
    <property type="match status" value="1"/>
</dbReference>
<dbReference type="InterPro" id="IPR016181">
    <property type="entry name" value="Acyl_CoA_acyltransferase"/>
</dbReference>
<organism evidence="1 2">
    <name type="scientific">Coleophoma crateriformis</name>
    <dbReference type="NCBI Taxonomy" id="565419"/>
    <lineage>
        <taxon>Eukaryota</taxon>
        <taxon>Fungi</taxon>
        <taxon>Dikarya</taxon>
        <taxon>Ascomycota</taxon>
        <taxon>Pezizomycotina</taxon>
        <taxon>Leotiomycetes</taxon>
        <taxon>Helotiales</taxon>
        <taxon>Dermateaceae</taxon>
        <taxon>Coleophoma</taxon>
    </lineage>
</organism>
<accession>A0A3D8RP18</accession>
<evidence type="ECO:0000313" key="2">
    <source>
        <dbReference type="Proteomes" id="UP000256328"/>
    </source>
</evidence>
<comment type="caution">
    <text evidence="1">The sequence shown here is derived from an EMBL/GenBank/DDBJ whole genome shotgun (WGS) entry which is preliminary data.</text>
</comment>
<sequence length="240" mass="27585">MAAPTLHPDFELSVVPESKMTDIWEIMEIAYADDELWRPAVKNCDPKEVHSWLLEHVAPRWNFPDIETYQIIEKSTGWFPWKDRPLSEELKAEVVSEHMPPLPKGANVDAFAAFMGMLDCTHPYGYDMEQDYRKRSLPIPWLDALCGYKLILTPPIDRKGTMVHPDYQKRGFGRVLIHHCNEVSDKTGGRTFAPIRPNSRRLFSSMGYKKLGESNCHAERFGEDAERGIDWPMLRNPGGV</sequence>
<proteinExistence type="predicted"/>
<dbReference type="Gene3D" id="3.40.630.30">
    <property type="match status" value="1"/>
</dbReference>
<keyword evidence="2" id="KW-1185">Reference proteome</keyword>
<evidence type="ECO:0000313" key="1">
    <source>
        <dbReference type="EMBL" id="RDW75696.1"/>
    </source>
</evidence>
<dbReference type="EMBL" id="PDLN01000009">
    <property type="protein sequence ID" value="RDW75696.1"/>
    <property type="molecule type" value="Genomic_DNA"/>
</dbReference>
<name>A0A3D8RP18_9HELO</name>
<dbReference type="Proteomes" id="UP000256328">
    <property type="component" value="Unassembled WGS sequence"/>
</dbReference>
<protein>
    <recommendedName>
        <fullName evidence="3">N-acetyltransferase domain-containing protein</fullName>
    </recommendedName>
</protein>
<reference evidence="1 2" key="1">
    <citation type="journal article" date="2018" name="IMA Fungus">
        <title>IMA Genome-F 9: Draft genome sequence of Annulohypoxylon stygium, Aspergillus mulundensis, Berkeleyomyces basicola (syn. Thielaviopsis basicola), Ceratocystis smalleyi, two Cercospora beticola strains, Coleophoma cylindrospora, Fusarium fracticaudum, Phialophora cf. hyalina, and Morchella septimelata.</title>
        <authorList>
            <person name="Wingfield B.D."/>
            <person name="Bills G.F."/>
            <person name="Dong Y."/>
            <person name="Huang W."/>
            <person name="Nel W.J."/>
            <person name="Swalarsk-Parry B.S."/>
            <person name="Vaghefi N."/>
            <person name="Wilken P.M."/>
            <person name="An Z."/>
            <person name="de Beer Z.W."/>
            <person name="De Vos L."/>
            <person name="Chen L."/>
            <person name="Duong T.A."/>
            <person name="Gao Y."/>
            <person name="Hammerbacher A."/>
            <person name="Kikkert J.R."/>
            <person name="Li Y."/>
            <person name="Li H."/>
            <person name="Li K."/>
            <person name="Li Q."/>
            <person name="Liu X."/>
            <person name="Ma X."/>
            <person name="Naidoo K."/>
            <person name="Pethybridge S.J."/>
            <person name="Sun J."/>
            <person name="Steenkamp E.T."/>
            <person name="van der Nest M.A."/>
            <person name="van Wyk S."/>
            <person name="Wingfield M.J."/>
            <person name="Xiong C."/>
            <person name="Yue Q."/>
            <person name="Zhang X."/>
        </authorList>
    </citation>
    <scope>NUCLEOTIDE SEQUENCE [LARGE SCALE GENOMIC DNA]</scope>
    <source>
        <strain evidence="1 2">BP5796</strain>
    </source>
</reference>
<gene>
    <name evidence="1" type="ORF">BP5796_06517</name>
</gene>
<evidence type="ECO:0008006" key="3">
    <source>
        <dbReference type="Google" id="ProtNLM"/>
    </source>
</evidence>
<dbReference type="AlphaFoldDB" id="A0A3D8RP18"/>